<evidence type="ECO:0000313" key="8">
    <source>
        <dbReference type="EMBL" id="KAK6330871.1"/>
    </source>
</evidence>
<organism evidence="8 9">
    <name type="scientific">Orbilia javanica</name>
    <dbReference type="NCBI Taxonomy" id="47235"/>
    <lineage>
        <taxon>Eukaryota</taxon>
        <taxon>Fungi</taxon>
        <taxon>Dikarya</taxon>
        <taxon>Ascomycota</taxon>
        <taxon>Pezizomycotina</taxon>
        <taxon>Orbiliomycetes</taxon>
        <taxon>Orbiliales</taxon>
        <taxon>Orbiliaceae</taxon>
        <taxon>Orbilia</taxon>
    </lineage>
</organism>
<feature type="compositionally biased region" description="Basic and acidic residues" evidence="6">
    <location>
        <begin position="13"/>
        <end position="23"/>
    </location>
</feature>
<evidence type="ECO:0000313" key="9">
    <source>
        <dbReference type="Proteomes" id="UP001313282"/>
    </source>
</evidence>
<dbReference type="PRINTS" id="PR00723">
    <property type="entry name" value="SUBTILISIN"/>
</dbReference>
<dbReference type="Gene3D" id="3.40.50.200">
    <property type="entry name" value="Peptidase S8/S53 domain"/>
    <property type="match status" value="1"/>
</dbReference>
<accession>A0AAN8RAK5</accession>
<proteinExistence type="inferred from homology"/>
<keyword evidence="2" id="KW-0645">Protease</keyword>
<evidence type="ECO:0000259" key="7">
    <source>
        <dbReference type="Pfam" id="PF00082"/>
    </source>
</evidence>
<evidence type="ECO:0000256" key="4">
    <source>
        <dbReference type="ARBA" id="ARBA00022825"/>
    </source>
</evidence>
<dbReference type="InterPro" id="IPR000209">
    <property type="entry name" value="Peptidase_S8/S53_dom"/>
</dbReference>
<reference evidence="8 9" key="1">
    <citation type="submission" date="2019-10" db="EMBL/GenBank/DDBJ databases">
        <authorList>
            <person name="Palmer J.M."/>
        </authorList>
    </citation>
    <scope>NUCLEOTIDE SEQUENCE [LARGE SCALE GENOMIC DNA]</scope>
    <source>
        <strain evidence="8 9">TWF718</strain>
    </source>
</reference>
<dbReference type="GO" id="GO:0006508">
    <property type="term" value="P:proteolysis"/>
    <property type="evidence" value="ECO:0007669"/>
    <property type="project" value="UniProtKB-KW"/>
</dbReference>
<feature type="region of interest" description="Disordered" evidence="6">
    <location>
        <begin position="1"/>
        <end position="23"/>
    </location>
</feature>
<dbReference type="PANTHER" id="PTHR43806">
    <property type="entry name" value="PEPTIDASE S8"/>
    <property type="match status" value="1"/>
</dbReference>
<dbReference type="Pfam" id="PF00082">
    <property type="entry name" value="Peptidase_S8"/>
    <property type="match status" value="1"/>
</dbReference>
<dbReference type="PANTHER" id="PTHR43806:SF11">
    <property type="entry name" value="CEREVISIN-RELATED"/>
    <property type="match status" value="1"/>
</dbReference>
<evidence type="ECO:0000256" key="3">
    <source>
        <dbReference type="ARBA" id="ARBA00022801"/>
    </source>
</evidence>
<comment type="similarity">
    <text evidence="1">Belongs to the peptidase S8 family.</text>
</comment>
<dbReference type="EMBL" id="JAVHNR010000011">
    <property type="protein sequence ID" value="KAK6330871.1"/>
    <property type="molecule type" value="Genomic_DNA"/>
</dbReference>
<feature type="domain" description="Peptidase S8/S53" evidence="7">
    <location>
        <begin position="548"/>
        <end position="775"/>
    </location>
</feature>
<comment type="caution">
    <text evidence="8">The sequence shown here is derived from an EMBL/GenBank/DDBJ whole genome shotgun (WGS) entry which is preliminary data.</text>
</comment>
<evidence type="ECO:0000256" key="5">
    <source>
        <dbReference type="SAM" id="Coils"/>
    </source>
</evidence>
<evidence type="ECO:0000256" key="2">
    <source>
        <dbReference type="ARBA" id="ARBA00022670"/>
    </source>
</evidence>
<dbReference type="Proteomes" id="UP001313282">
    <property type="component" value="Unassembled WGS sequence"/>
</dbReference>
<dbReference type="InterPro" id="IPR015500">
    <property type="entry name" value="Peptidase_S8_subtilisin-rel"/>
</dbReference>
<keyword evidence="4" id="KW-0720">Serine protease</keyword>
<dbReference type="GO" id="GO:0004252">
    <property type="term" value="F:serine-type endopeptidase activity"/>
    <property type="evidence" value="ECO:0007669"/>
    <property type="project" value="InterPro"/>
</dbReference>
<protein>
    <recommendedName>
        <fullName evidence="7">Peptidase S8/S53 domain-containing protein</fullName>
    </recommendedName>
</protein>
<dbReference type="InterPro" id="IPR050131">
    <property type="entry name" value="Peptidase_S8_subtilisin-like"/>
</dbReference>
<keyword evidence="5" id="KW-0175">Coiled coil</keyword>
<evidence type="ECO:0000256" key="1">
    <source>
        <dbReference type="ARBA" id="ARBA00011073"/>
    </source>
</evidence>
<dbReference type="InterPro" id="IPR036770">
    <property type="entry name" value="Ankyrin_rpt-contain_sf"/>
</dbReference>
<dbReference type="Gene3D" id="1.25.40.20">
    <property type="entry name" value="Ankyrin repeat-containing domain"/>
    <property type="match status" value="1"/>
</dbReference>
<name>A0AAN8RAK5_9PEZI</name>
<dbReference type="SUPFAM" id="SSF48403">
    <property type="entry name" value="Ankyrin repeat"/>
    <property type="match status" value="1"/>
</dbReference>
<keyword evidence="9" id="KW-1185">Reference proteome</keyword>
<dbReference type="SUPFAM" id="SSF52743">
    <property type="entry name" value="Subtilisin-like"/>
    <property type="match status" value="1"/>
</dbReference>
<keyword evidence="3" id="KW-0378">Hydrolase</keyword>
<dbReference type="CDD" id="cd07491">
    <property type="entry name" value="Peptidases_S8_7"/>
    <property type="match status" value="1"/>
</dbReference>
<gene>
    <name evidence="8" type="ORF">TWF718_003068</name>
</gene>
<evidence type="ECO:0000256" key="6">
    <source>
        <dbReference type="SAM" id="MobiDB-lite"/>
    </source>
</evidence>
<dbReference type="InterPro" id="IPR036852">
    <property type="entry name" value="Peptidase_S8/S53_dom_sf"/>
</dbReference>
<dbReference type="AlphaFoldDB" id="A0AAN8RAK5"/>
<feature type="coiled-coil region" evidence="5">
    <location>
        <begin position="79"/>
        <end position="106"/>
    </location>
</feature>
<sequence>MSSTRRLGPNAPDTKKTGGFHDKAYDSDDDGFETVASDTTLHDIALKVDFFDKAKTEAFFSSNIAAFAAQKNGKRNILHDIAEESRQQIREQYSQYKERLKVILTNHPSLLSGQNEQGYTPLHCALSKKNKTFVVTATENPKIKEDLGQIFAKQDNNRDNVLCWASKLHYIFLEDMITACLPSVKALEQRDVHGNTILHLAVGNIWDRDDQRDRQLSLVGLLVKAHSKVLTQKNSAGNTPFQLRQDVLRKGGRRDSNTDKISQLIKTFCMRNLARNEAIDALYKTGEERHLEFDLAGLPNPTITTEYLNSLSGHLKFESILKYVALPKLSIVPDDGYTARIENGMEMKAGKKKKKSQKGLRDMETIFSWLKANGVKQIIKVIVVDNGDVAHTDEAIENCLSDFNVEIWNWKRIDLCAEVIQKSAGHSVREISLYSSGNNAVLSSWAGADGLGNPENFPLLERVNLYVQEGLETSQRLSEYIERFKQKLRKGFEERKKPTVCHFLDTGYSFSGSFATSNSNHQSEHAWLKTMDHFVECILQLLPEDPKKDIKIAVIDDGVDASLESVKGKIASGNSFCPYPNSNDLISSYFVPSSTSHGTIMADLICRICPRVKLYVARLDEGYALHGKRQITAKSAAAAIRWAVKCGVDIISMSWTIESTSNDSATASSNALNPLEDLVSALDEAGKSNILMFGAASDQGSASKICYPAESDKCIPIGAATETGEICPWVHQGQAKYTCPGYKVPFKRGDGTQPSYHNGSSVATAIASGLAGLILYCDRLAGSDEDKKLKSKKGMSDAFFNMSIVPSGDMKFPRVGQFFTVESSEKEKWKVLSQDDAEDESMMTGTEVKEGLSPTARNKLNDILRRLKEPRHGAHS</sequence>
<feature type="region of interest" description="Disordered" evidence="6">
    <location>
        <begin position="832"/>
        <end position="855"/>
    </location>
</feature>